<dbReference type="KEGG" id="mey:TM49_04600"/>
<organism evidence="5 6">
    <name type="scientific">Martelella endophytica</name>
    <dbReference type="NCBI Taxonomy" id="1486262"/>
    <lineage>
        <taxon>Bacteria</taxon>
        <taxon>Pseudomonadati</taxon>
        <taxon>Pseudomonadota</taxon>
        <taxon>Alphaproteobacteria</taxon>
        <taxon>Hyphomicrobiales</taxon>
        <taxon>Aurantimonadaceae</taxon>
        <taxon>Martelella</taxon>
    </lineage>
</organism>
<proteinExistence type="inferred from homology"/>
<dbReference type="Pfam" id="PF13354">
    <property type="entry name" value="Beta-lactamase2"/>
    <property type="match status" value="1"/>
</dbReference>
<dbReference type="Gene3D" id="3.40.710.10">
    <property type="entry name" value="DD-peptidase/beta-lactamase superfamily"/>
    <property type="match status" value="1"/>
</dbReference>
<evidence type="ECO:0000313" key="6">
    <source>
        <dbReference type="Proteomes" id="UP000032611"/>
    </source>
</evidence>
<keyword evidence="6" id="KW-1185">Reference proteome</keyword>
<dbReference type="EC" id="3.5.2.6" evidence="3"/>
<protein>
    <recommendedName>
        <fullName evidence="3">beta-lactamase</fullName>
        <ecNumber evidence="3">3.5.2.6</ecNumber>
    </recommendedName>
</protein>
<dbReference type="InterPro" id="IPR045155">
    <property type="entry name" value="Beta-lactam_cat"/>
</dbReference>
<dbReference type="GO" id="GO:0030655">
    <property type="term" value="P:beta-lactam antibiotic catabolic process"/>
    <property type="evidence" value="ECO:0007669"/>
    <property type="project" value="InterPro"/>
</dbReference>
<evidence type="ECO:0000256" key="2">
    <source>
        <dbReference type="ARBA" id="ARBA00009009"/>
    </source>
</evidence>
<dbReference type="EMBL" id="CP010803">
    <property type="protein sequence ID" value="AJY45136.1"/>
    <property type="molecule type" value="Genomic_DNA"/>
</dbReference>
<dbReference type="PANTHER" id="PTHR35333:SF3">
    <property type="entry name" value="BETA-LACTAMASE-TYPE TRANSPEPTIDASE FOLD CONTAINING PROTEIN"/>
    <property type="match status" value="1"/>
</dbReference>
<name>A0A0D5LLV6_MAREN</name>
<dbReference type="SUPFAM" id="SSF56601">
    <property type="entry name" value="beta-lactamase/transpeptidase-like"/>
    <property type="match status" value="1"/>
</dbReference>
<reference evidence="5 6" key="1">
    <citation type="journal article" date="2015" name="Genome Announc.">
        <title>Complete genome sequence of Martelella endophytica YC6887, which has antifungal activity associated with a halophyte.</title>
        <authorList>
            <person name="Khan A."/>
            <person name="Khan H."/>
            <person name="Chung E.J."/>
            <person name="Hossain M.T."/>
            <person name="Chung Y.R."/>
        </authorList>
    </citation>
    <scope>NUCLEOTIDE SEQUENCE [LARGE SCALE GENOMIC DNA]</scope>
    <source>
        <strain evidence="5">YC6887</strain>
    </source>
</reference>
<dbReference type="AlphaFoldDB" id="A0A0D5LLV6"/>
<dbReference type="STRING" id="1486262.TM49_04600"/>
<dbReference type="OrthoDB" id="9784149at2"/>
<feature type="domain" description="Beta-lactamase class A catalytic" evidence="4">
    <location>
        <begin position="30"/>
        <end position="254"/>
    </location>
</feature>
<dbReference type="GO" id="GO:0008800">
    <property type="term" value="F:beta-lactamase activity"/>
    <property type="evidence" value="ECO:0007669"/>
    <property type="project" value="UniProtKB-EC"/>
</dbReference>
<evidence type="ECO:0000256" key="1">
    <source>
        <dbReference type="ARBA" id="ARBA00001526"/>
    </source>
</evidence>
<sequence length="286" mass="30804">MTDTTEKTEATAAELAKICDAQDFTVRFKVKNLLTGETIERGATEETPSASTRKISIMMAALQAIGEGRLSFDEKIVYEPRHAEQVASGVLRHMTPGMVLSLRDAIAGMITLSDNVCTHMVFERLTLEEVQAYCAAIGMTGTHHRFLIPPIALPHDHPLDAVTVTTAADQVMLLDMILAAQTDAAASARLGISQELSAFALKMLKSQVLRYGIHARLPFDTVIASKGGRGKRGRMDAGIVYRDGAPLFILAAYTDGVPLTMPDGLPGYTVALETIGRLARACFTGL</sequence>
<evidence type="ECO:0000259" key="4">
    <source>
        <dbReference type="Pfam" id="PF13354"/>
    </source>
</evidence>
<dbReference type="InterPro" id="IPR012338">
    <property type="entry name" value="Beta-lactam/transpept-like"/>
</dbReference>
<dbReference type="InterPro" id="IPR000871">
    <property type="entry name" value="Beta-lactam_class-A"/>
</dbReference>
<dbReference type="GO" id="GO:0046677">
    <property type="term" value="P:response to antibiotic"/>
    <property type="evidence" value="ECO:0007669"/>
    <property type="project" value="InterPro"/>
</dbReference>
<dbReference type="Proteomes" id="UP000032611">
    <property type="component" value="Chromosome"/>
</dbReference>
<dbReference type="HOGENOM" id="CLU_975294_0_0_5"/>
<gene>
    <name evidence="5" type="ORF">TM49_04600</name>
</gene>
<comment type="similarity">
    <text evidence="2">Belongs to the class-A beta-lactamase family.</text>
</comment>
<dbReference type="RefSeq" id="WP_045679730.1">
    <property type="nucleotide sequence ID" value="NZ_CP010803.1"/>
</dbReference>
<evidence type="ECO:0000256" key="3">
    <source>
        <dbReference type="ARBA" id="ARBA00012865"/>
    </source>
</evidence>
<accession>A0A0D5LLV6</accession>
<evidence type="ECO:0000313" key="5">
    <source>
        <dbReference type="EMBL" id="AJY45136.1"/>
    </source>
</evidence>
<dbReference type="PATRIC" id="fig|1486262.3.peg.942"/>
<comment type="catalytic activity">
    <reaction evidence="1">
        <text>a beta-lactam + H2O = a substituted beta-amino acid</text>
        <dbReference type="Rhea" id="RHEA:20401"/>
        <dbReference type="ChEBI" id="CHEBI:15377"/>
        <dbReference type="ChEBI" id="CHEBI:35627"/>
        <dbReference type="ChEBI" id="CHEBI:140347"/>
        <dbReference type="EC" id="3.5.2.6"/>
    </reaction>
</comment>
<dbReference type="PANTHER" id="PTHR35333">
    <property type="entry name" value="BETA-LACTAMASE"/>
    <property type="match status" value="1"/>
</dbReference>